<accession>A0A7R6TMM5</accession>
<keyword evidence="2" id="KW-1185">Reference proteome</keyword>
<protein>
    <submittedName>
        <fullName evidence="1">Uncharacterized protein</fullName>
    </submittedName>
</protein>
<name>A0A7R6TMM5_9RHOO</name>
<organism evidence="1 2">
    <name type="scientific">Fluviibacter phosphoraccumulans</name>
    <dbReference type="NCBI Taxonomy" id="1751046"/>
    <lineage>
        <taxon>Bacteria</taxon>
        <taxon>Pseudomonadati</taxon>
        <taxon>Pseudomonadota</taxon>
        <taxon>Betaproteobacteria</taxon>
        <taxon>Rhodocyclales</taxon>
        <taxon>Fluviibacteraceae</taxon>
        <taxon>Fluviibacter</taxon>
    </lineage>
</organism>
<sequence length="264" mass="29391">MGCTVSKIPKLKTWLPIEDAAARLSLLTDEPVLPRDLIQFAIEGHVRLSIYLFSPVLACCAEVIETPRELFGREVEYIPTIEQIIEAGEMLSYDVPLTIIQVCSDRRYMLSGLVDFADHKALDTYRSLYTLIDTGTPDESRPFLFVEQDGGLYELLERAYTPEGFDSGTVEARDLPEGGKLVIRVSELNMLEAALIGKRLEPKERLGLLNIIAAMADMMLIKGAFSTQQDLSVMLAEDYEGVGISSSNIDKKIAEGNKSLRRVK</sequence>
<proteinExistence type="predicted"/>
<gene>
    <name evidence="1" type="ORF">ICHIAU1_09450</name>
</gene>
<dbReference type="Proteomes" id="UP000463961">
    <property type="component" value="Chromosome"/>
</dbReference>
<dbReference type="EMBL" id="AP022345">
    <property type="protein sequence ID" value="BBU68662.1"/>
    <property type="molecule type" value="Genomic_DNA"/>
</dbReference>
<evidence type="ECO:0000313" key="1">
    <source>
        <dbReference type="EMBL" id="BBU68662.1"/>
    </source>
</evidence>
<dbReference type="AlphaFoldDB" id="A0A7R6TMM5"/>
<evidence type="ECO:0000313" key="2">
    <source>
        <dbReference type="Proteomes" id="UP000463961"/>
    </source>
</evidence>
<reference evidence="2" key="1">
    <citation type="submission" date="2020-01" db="EMBL/GenBank/DDBJ databases">
        <title>Phosphoaccumulans saitamaens gen. nov., sp. nov., a polyphosphate accumulating bacterium isolated from surface river water.</title>
        <authorList>
            <person name="Watanabe K."/>
            <person name="Suda W."/>
        </authorList>
    </citation>
    <scope>NUCLEOTIDE SEQUENCE [LARGE SCALE GENOMIC DNA]</scope>
    <source>
        <strain evidence="2">ICHIAU1</strain>
    </source>
</reference>